<evidence type="ECO:0000256" key="2">
    <source>
        <dbReference type="ARBA" id="ARBA00012438"/>
    </source>
</evidence>
<dbReference type="GO" id="GO:0005524">
    <property type="term" value="F:ATP binding"/>
    <property type="evidence" value="ECO:0007669"/>
    <property type="project" value="UniProtKB-KW"/>
</dbReference>
<evidence type="ECO:0000313" key="9">
    <source>
        <dbReference type="EMBL" id="RXZ34926.1"/>
    </source>
</evidence>
<sequence>MIGAMVETTQRREWEERQQVLIAELQHRTRNLMGVVRSIADKTVRASADLADFRSRYRDRLDALARVQGLLSRLNEHDRVTFDELIQTELAAMDGGISRATLDGPSGIRLRSSTVQTLAMALHELATNAVKYGALGQPQGQLVVSWAFERSSVDNKPWLHIDWRESGVKMPTPGVRTAGTGQGRELIERALPYQLNAKTTYTLGPDGVHCTIAMPVSETAMEVEENASA</sequence>
<dbReference type="OrthoDB" id="9760752at2"/>
<accession>A0A4Q2IWT9</accession>
<gene>
    <name evidence="9" type="ORF">EO081_04540</name>
</gene>
<dbReference type="PANTHER" id="PTHR41523:SF8">
    <property type="entry name" value="ETHYLENE RESPONSE SENSOR PROTEIN"/>
    <property type="match status" value="1"/>
</dbReference>
<evidence type="ECO:0000256" key="4">
    <source>
        <dbReference type="ARBA" id="ARBA00022679"/>
    </source>
</evidence>
<keyword evidence="7" id="KW-0067">ATP-binding</keyword>
<reference evidence="9 10" key="1">
    <citation type="submission" date="2019-01" db="EMBL/GenBank/DDBJ databases">
        <title>Sphingomonas mucosissima sp. nov. and Sphingomonas desiccabilis sp. nov., from biological soil crusts in the Colorado Plateau, USA.</title>
        <authorList>
            <person name="Zhu D."/>
        </authorList>
    </citation>
    <scope>NUCLEOTIDE SEQUENCE [LARGE SCALE GENOMIC DNA]</scope>
    <source>
        <strain evidence="9 10">CP1D</strain>
    </source>
</reference>
<evidence type="ECO:0000313" key="10">
    <source>
        <dbReference type="Proteomes" id="UP000292347"/>
    </source>
</evidence>
<dbReference type="EMBL" id="SDPT01000001">
    <property type="protein sequence ID" value="RXZ34926.1"/>
    <property type="molecule type" value="Genomic_DNA"/>
</dbReference>
<dbReference type="Pfam" id="PF07536">
    <property type="entry name" value="HWE_HK"/>
    <property type="match status" value="1"/>
</dbReference>
<evidence type="ECO:0000259" key="8">
    <source>
        <dbReference type="SMART" id="SM00911"/>
    </source>
</evidence>
<proteinExistence type="predicted"/>
<evidence type="ECO:0000256" key="1">
    <source>
        <dbReference type="ARBA" id="ARBA00000085"/>
    </source>
</evidence>
<keyword evidence="4" id="KW-0808">Transferase</keyword>
<evidence type="ECO:0000256" key="7">
    <source>
        <dbReference type="ARBA" id="ARBA00022840"/>
    </source>
</evidence>
<evidence type="ECO:0000256" key="3">
    <source>
        <dbReference type="ARBA" id="ARBA00022553"/>
    </source>
</evidence>
<keyword evidence="6 9" id="KW-0418">Kinase</keyword>
<feature type="domain" description="Signal transduction histidine kinase HWE region" evidence="8">
    <location>
        <begin position="24"/>
        <end position="106"/>
    </location>
</feature>
<keyword evidence="3" id="KW-0597">Phosphoprotein</keyword>
<organism evidence="9 10">
    <name type="scientific">Sphingomonas desiccabilis</name>
    <dbReference type="NCBI Taxonomy" id="429134"/>
    <lineage>
        <taxon>Bacteria</taxon>
        <taxon>Pseudomonadati</taxon>
        <taxon>Pseudomonadota</taxon>
        <taxon>Alphaproteobacteria</taxon>
        <taxon>Sphingomonadales</taxon>
        <taxon>Sphingomonadaceae</taxon>
        <taxon>Sphingomonas</taxon>
    </lineage>
</organism>
<name>A0A4Q2IWT9_9SPHN</name>
<dbReference type="Gene3D" id="3.30.565.10">
    <property type="entry name" value="Histidine kinase-like ATPase, C-terminal domain"/>
    <property type="match status" value="1"/>
</dbReference>
<keyword evidence="5" id="KW-0547">Nucleotide-binding</keyword>
<keyword evidence="10" id="KW-1185">Reference proteome</keyword>
<comment type="catalytic activity">
    <reaction evidence="1">
        <text>ATP + protein L-histidine = ADP + protein N-phospho-L-histidine.</text>
        <dbReference type="EC" id="2.7.13.3"/>
    </reaction>
</comment>
<dbReference type="SMART" id="SM00911">
    <property type="entry name" value="HWE_HK"/>
    <property type="match status" value="1"/>
</dbReference>
<dbReference type="EC" id="2.7.13.3" evidence="2"/>
<dbReference type="SUPFAM" id="SSF55874">
    <property type="entry name" value="ATPase domain of HSP90 chaperone/DNA topoisomerase II/histidine kinase"/>
    <property type="match status" value="1"/>
</dbReference>
<evidence type="ECO:0000256" key="5">
    <source>
        <dbReference type="ARBA" id="ARBA00022741"/>
    </source>
</evidence>
<dbReference type="PANTHER" id="PTHR41523">
    <property type="entry name" value="TWO-COMPONENT SYSTEM SENSOR PROTEIN"/>
    <property type="match status" value="1"/>
</dbReference>
<dbReference type="InterPro" id="IPR036890">
    <property type="entry name" value="HATPase_C_sf"/>
</dbReference>
<dbReference type="InterPro" id="IPR011102">
    <property type="entry name" value="Sig_transdc_His_kinase_HWE"/>
</dbReference>
<dbReference type="Proteomes" id="UP000292347">
    <property type="component" value="Unassembled WGS sequence"/>
</dbReference>
<dbReference type="RefSeq" id="WP_129340708.1">
    <property type="nucleotide sequence ID" value="NZ_JACIDD010000001.1"/>
</dbReference>
<protein>
    <recommendedName>
        <fullName evidence="2">histidine kinase</fullName>
        <ecNumber evidence="2">2.7.13.3</ecNumber>
    </recommendedName>
</protein>
<dbReference type="AlphaFoldDB" id="A0A4Q2IWT9"/>
<dbReference type="GO" id="GO:0004673">
    <property type="term" value="F:protein histidine kinase activity"/>
    <property type="evidence" value="ECO:0007669"/>
    <property type="project" value="UniProtKB-EC"/>
</dbReference>
<comment type="caution">
    <text evidence="9">The sequence shown here is derived from an EMBL/GenBank/DDBJ whole genome shotgun (WGS) entry which is preliminary data.</text>
</comment>
<evidence type="ECO:0000256" key="6">
    <source>
        <dbReference type="ARBA" id="ARBA00022777"/>
    </source>
</evidence>